<dbReference type="GO" id="GO:0004180">
    <property type="term" value="F:carboxypeptidase activity"/>
    <property type="evidence" value="ECO:0007669"/>
    <property type="project" value="UniProtKB-KW"/>
</dbReference>
<keyword evidence="3" id="KW-0645">Protease</keyword>
<protein>
    <submittedName>
        <fullName evidence="3">D-alanyl-D-alanine carboxypeptidase</fullName>
    </submittedName>
</protein>
<dbReference type="SUPFAM" id="SSF56601">
    <property type="entry name" value="beta-lactamase/transpeptidase-like"/>
    <property type="match status" value="1"/>
</dbReference>
<dbReference type="PANTHER" id="PTHR46825:SF7">
    <property type="entry name" value="D-ALANYL-D-ALANINE CARBOXYPEPTIDASE"/>
    <property type="match status" value="1"/>
</dbReference>
<dbReference type="AlphaFoldDB" id="A0A3N4SD61"/>
<dbReference type="InterPro" id="IPR050491">
    <property type="entry name" value="AmpC-like"/>
</dbReference>
<keyword evidence="3" id="KW-0378">Hydrolase</keyword>
<dbReference type="InterPro" id="IPR001466">
    <property type="entry name" value="Beta-lactam-related"/>
</dbReference>
<dbReference type="PANTHER" id="PTHR46825">
    <property type="entry name" value="D-ALANYL-D-ALANINE-CARBOXYPEPTIDASE/ENDOPEPTIDASE AMPH"/>
    <property type="match status" value="1"/>
</dbReference>
<dbReference type="RefSeq" id="WP_123819562.1">
    <property type="nucleotide sequence ID" value="NZ_RKQG01000001.1"/>
</dbReference>
<dbReference type="Proteomes" id="UP000266906">
    <property type="component" value="Unassembled WGS sequence"/>
</dbReference>
<gene>
    <name evidence="3" type="ORF">EDD38_4977</name>
</gene>
<evidence type="ECO:0000259" key="2">
    <source>
        <dbReference type="Pfam" id="PF00144"/>
    </source>
</evidence>
<organism evidence="3 4">
    <name type="scientific">Kitasatospora cineracea</name>
    <dbReference type="NCBI Taxonomy" id="88074"/>
    <lineage>
        <taxon>Bacteria</taxon>
        <taxon>Bacillati</taxon>
        <taxon>Actinomycetota</taxon>
        <taxon>Actinomycetes</taxon>
        <taxon>Kitasatosporales</taxon>
        <taxon>Streptomycetaceae</taxon>
        <taxon>Kitasatospora</taxon>
    </lineage>
</organism>
<evidence type="ECO:0000256" key="1">
    <source>
        <dbReference type="SAM" id="SignalP"/>
    </source>
</evidence>
<reference evidence="3 4" key="1">
    <citation type="submission" date="2018-11" db="EMBL/GenBank/DDBJ databases">
        <title>Sequencing the genomes of 1000 actinobacteria strains.</title>
        <authorList>
            <person name="Klenk H.-P."/>
        </authorList>
    </citation>
    <scope>NUCLEOTIDE SEQUENCE [LARGE SCALE GENOMIC DNA]</scope>
    <source>
        <strain evidence="3 4">DSM 44781</strain>
    </source>
</reference>
<dbReference type="EMBL" id="RKQG01000001">
    <property type="protein sequence ID" value="RPE36600.1"/>
    <property type="molecule type" value="Genomic_DNA"/>
</dbReference>
<evidence type="ECO:0000313" key="3">
    <source>
        <dbReference type="EMBL" id="RPE36600.1"/>
    </source>
</evidence>
<evidence type="ECO:0000313" key="4">
    <source>
        <dbReference type="Proteomes" id="UP000266906"/>
    </source>
</evidence>
<comment type="caution">
    <text evidence="3">The sequence shown here is derived from an EMBL/GenBank/DDBJ whole genome shotgun (WGS) entry which is preliminary data.</text>
</comment>
<keyword evidence="3" id="KW-0121">Carboxypeptidase</keyword>
<feature type="signal peptide" evidence="1">
    <location>
        <begin position="1"/>
        <end position="30"/>
    </location>
</feature>
<dbReference type="InterPro" id="IPR012338">
    <property type="entry name" value="Beta-lactam/transpept-like"/>
</dbReference>
<keyword evidence="1" id="KW-0732">Signal</keyword>
<feature type="chain" id="PRO_5018259031" evidence="1">
    <location>
        <begin position="31"/>
        <end position="402"/>
    </location>
</feature>
<dbReference type="Gene3D" id="3.40.710.10">
    <property type="entry name" value="DD-peptidase/beta-lactamase superfamily"/>
    <property type="match status" value="1"/>
</dbReference>
<accession>A0A3N4SD61</accession>
<feature type="domain" description="Beta-lactamase-related" evidence="2">
    <location>
        <begin position="64"/>
        <end position="391"/>
    </location>
</feature>
<proteinExistence type="predicted"/>
<name>A0A3N4SD61_9ACTN</name>
<dbReference type="Pfam" id="PF00144">
    <property type="entry name" value="Beta-lactamase"/>
    <property type="match status" value="1"/>
</dbReference>
<keyword evidence="4" id="KW-1185">Reference proteome</keyword>
<sequence length="402" mass="42307">MKQYRTGARRLAAALLAGASVFVLAPTAGAAGATGAAGFAGPSWPGAKVRPERLQQGLDALTGEGGASAAAGELRQDGRVVWRGTSGVGDLATGEPAPVDGAFRAGSITKTFLATVVLQLVGEGRVGLDEPIERYLPGVVPNGSAITVRQVMNHTAGLYDYTQDPRFAYDTEADQRRLLDQDRWRTWSASELIAIGLSHPPYFPPGQGWQYSNTDYLLIGELVDEVTGHDWRSEVRRRVIRPLGLHRTSLPGTATGIPGPHSHGYLQLSDGPADVTEFNTSVAGASGELISSNDDLARFDAALLGGRLLAPAQLAQMTTTVPADVQPPTDYGLGLMELKLSCGNVWGHPGGIYGYTTYLFGDRAGRRQVSVSANPYDQAKGAALTPAAVALVDLAFCGPARS</sequence>